<dbReference type="EC" id="2.7.11.1" evidence="1"/>
<organism evidence="10 11">
    <name type="scientific">Neobacillus piezotolerans</name>
    <dbReference type="NCBI Taxonomy" id="2259171"/>
    <lineage>
        <taxon>Bacteria</taxon>
        <taxon>Bacillati</taxon>
        <taxon>Bacillota</taxon>
        <taxon>Bacilli</taxon>
        <taxon>Bacillales</taxon>
        <taxon>Bacillaceae</taxon>
        <taxon>Neobacillus</taxon>
    </lineage>
</organism>
<evidence type="ECO:0000256" key="5">
    <source>
        <dbReference type="ARBA" id="ARBA00022777"/>
    </source>
</evidence>
<dbReference type="RefSeq" id="WP_115452441.1">
    <property type="nucleotide sequence ID" value="NZ_QNQT01000005.1"/>
</dbReference>
<evidence type="ECO:0000256" key="2">
    <source>
        <dbReference type="ARBA" id="ARBA00022527"/>
    </source>
</evidence>
<protein>
    <recommendedName>
        <fullName evidence="1">non-specific serine/threonine protein kinase</fullName>
        <ecNumber evidence="1">2.7.11.1</ecNumber>
    </recommendedName>
</protein>
<comment type="caution">
    <text evidence="10">The sequence shown here is derived from an EMBL/GenBank/DDBJ whole genome shotgun (WGS) entry which is preliminary data.</text>
</comment>
<dbReference type="Proteomes" id="UP000257144">
    <property type="component" value="Unassembled WGS sequence"/>
</dbReference>
<proteinExistence type="predicted"/>
<gene>
    <name evidence="10" type="ORF">DRW41_13015</name>
</gene>
<keyword evidence="5 10" id="KW-0418">Kinase</keyword>
<dbReference type="OrthoDB" id="9788659at2"/>
<evidence type="ECO:0000256" key="7">
    <source>
        <dbReference type="ARBA" id="ARBA00047899"/>
    </source>
</evidence>
<evidence type="ECO:0000256" key="6">
    <source>
        <dbReference type="ARBA" id="ARBA00022840"/>
    </source>
</evidence>
<keyword evidence="11" id="KW-1185">Reference proteome</keyword>
<dbReference type="EMBL" id="QNQT01000005">
    <property type="protein sequence ID" value="RDU36447.1"/>
    <property type="molecule type" value="Genomic_DNA"/>
</dbReference>
<dbReference type="GO" id="GO:0004674">
    <property type="term" value="F:protein serine/threonine kinase activity"/>
    <property type="evidence" value="ECO:0007669"/>
    <property type="project" value="UniProtKB-KW"/>
</dbReference>
<dbReference type="SMART" id="SM00220">
    <property type="entry name" value="S_TKc"/>
    <property type="match status" value="1"/>
</dbReference>
<evidence type="ECO:0000259" key="9">
    <source>
        <dbReference type="PROSITE" id="PS50011"/>
    </source>
</evidence>
<evidence type="ECO:0000256" key="4">
    <source>
        <dbReference type="ARBA" id="ARBA00022741"/>
    </source>
</evidence>
<dbReference type="InterPro" id="IPR000719">
    <property type="entry name" value="Prot_kinase_dom"/>
</dbReference>
<dbReference type="GO" id="GO:0005524">
    <property type="term" value="F:ATP binding"/>
    <property type="evidence" value="ECO:0007669"/>
    <property type="project" value="UniProtKB-KW"/>
</dbReference>
<dbReference type="Gene3D" id="1.10.510.10">
    <property type="entry name" value="Transferase(Phosphotransferase) domain 1"/>
    <property type="match status" value="1"/>
</dbReference>
<dbReference type="SUPFAM" id="SSF56112">
    <property type="entry name" value="Protein kinase-like (PK-like)"/>
    <property type="match status" value="1"/>
</dbReference>
<reference evidence="10 11" key="1">
    <citation type="submission" date="2018-07" db="EMBL/GenBank/DDBJ databases">
        <title>Bacillus sp. YLB-04 draft genome sequence.</title>
        <authorList>
            <person name="Yu L."/>
            <person name="Tang X."/>
        </authorList>
    </citation>
    <scope>NUCLEOTIDE SEQUENCE [LARGE SCALE GENOMIC DNA]</scope>
    <source>
        <strain evidence="10 11">YLB-04</strain>
    </source>
</reference>
<keyword evidence="3" id="KW-0808">Transferase</keyword>
<dbReference type="InterPro" id="IPR011009">
    <property type="entry name" value="Kinase-like_dom_sf"/>
</dbReference>
<accession>A0A3D8GQ47</accession>
<name>A0A3D8GQ47_9BACI</name>
<dbReference type="Gene3D" id="3.30.200.20">
    <property type="entry name" value="Phosphorylase Kinase, domain 1"/>
    <property type="match status" value="1"/>
</dbReference>
<dbReference type="Pfam" id="PF00069">
    <property type="entry name" value="Pkinase"/>
    <property type="match status" value="1"/>
</dbReference>
<dbReference type="PANTHER" id="PTHR24363:SF0">
    <property type="entry name" value="SERINE_THREONINE KINASE LIKE DOMAIN CONTAINING 1"/>
    <property type="match status" value="1"/>
</dbReference>
<dbReference type="PROSITE" id="PS50011">
    <property type="entry name" value="PROTEIN_KINASE_DOM"/>
    <property type="match status" value="1"/>
</dbReference>
<keyword evidence="2 10" id="KW-0723">Serine/threonine-protein kinase</keyword>
<evidence type="ECO:0000256" key="3">
    <source>
        <dbReference type="ARBA" id="ARBA00022679"/>
    </source>
</evidence>
<dbReference type="AlphaFoldDB" id="A0A3D8GQ47"/>
<sequence>MFKRSILTLSGAFERTFQKGKVIGDRYRIEMLLGTGGYGHSYLAFDLADRGLVVLKTLRLHKRLTVWGRKSFETEQYIMQQTNHRGLPAFYGNGIYRGIPYFTMEYKVGKNFEQLIFHEGMSFKEQDAFGIAYKLLGIVGYLHELKIIHRDIRIPNVLMDNDEVYLIDLGLAQKADMGQVSFPGSHRSLRKAKNRPSDFYGLGHFLLFLLYSSYSPKEGQPEKSWEEELRISPKARKIIRRLLLIESEYTDCLEIRRDIEQILCKEENKHVVI</sequence>
<keyword evidence="6" id="KW-0067">ATP-binding</keyword>
<comment type="catalytic activity">
    <reaction evidence="8">
        <text>L-seryl-[protein] + ATP = O-phospho-L-seryl-[protein] + ADP + H(+)</text>
        <dbReference type="Rhea" id="RHEA:17989"/>
        <dbReference type="Rhea" id="RHEA-COMP:9863"/>
        <dbReference type="Rhea" id="RHEA-COMP:11604"/>
        <dbReference type="ChEBI" id="CHEBI:15378"/>
        <dbReference type="ChEBI" id="CHEBI:29999"/>
        <dbReference type="ChEBI" id="CHEBI:30616"/>
        <dbReference type="ChEBI" id="CHEBI:83421"/>
        <dbReference type="ChEBI" id="CHEBI:456216"/>
        <dbReference type="EC" id="2.7.11.1"/>
    </reaction>
</comment>
<evidence type="ECO:0000313" key="11">
    <source>
        <dbReference type="Proteomes" id="UP000257144"/>
    </source>
</evidence>
<evidence type="ECO:0000313" key="10">
    <source>
        <dbReference type="EMBL" id="RDU36447.1"/>
    </source>
</evidence>
<comment type="catalytic activity">
    <reaction evidence="7">
        <text>L-threonyl-[protein] + ATP = O-phospho-L-threonyl-[protein] + ADP + H(+)</text>
        <dbReference type="Rhea" id="RHEA:46608"/>
        <dbReference type="Rhea" id="RHEA-COMP:11060"/>
        <dbReference type="Rhea" id="RHEA-COMP:11605"/>
        <dbReference type="ChEBI" id="CHEBI:15378"/>
        <dbReference type="ChEBI" id="CHEBI:30013"/>
        <dbReference type="ChEBI" id="CHEBI:30616"/>
        <dbReference type="ChEBI" id="CHEBI:61977"/>
        <dbReference type="ChEBI" id="CHEBI:456216"/>
        <dbReference type="EC" id="2.7.11.1"/>
    </reaction>
</comment>
<feature type="domain" description="Protein kinase" evidence="9">
    <location>
        <begin position="27"/>
        <end position="273"/>
    </location>
</feature>
<keyword evidence="4" id="KW-0547">Nucleotide-binding</keyword>
<evidence type="ECO:0000256" key="1">
    <source>
        <dbReference type="ARBA" id="ARBA00012513"/>
    </source>
</evidence>
<evidence type="ECO:0000256" key="8">
    <source>
        <dbReference type="ARBA" id="ARBA00048679"/>
    </source>
</evidence>
<dbReference type="PANTHER" id="PTHR24363">
    <property type="entry name" value="SERINE/THREONINE PROTEIN KINASE"/>
    <property type="match status" value="1"/>
</dbReference>